<gene>
    <name evidence="8" type="ORF">RFI_19696</name>
</gene>
<comment type="caution">
    <text evidence="8">The sequence shown here is derived from an EMBL/GenBank/DDBJ whole genome shotgun (WGS) entry which is preliminary data.</text>
</comment>
<keyword evidence="9" id="KW-1185">Reference proteome</keyword>
<comment type="catalytic activity">
    <reaction evidence="6">
        <text>(3S)-3-hydroxy-3-methylglutaryl-CoA = acetoacetate + acetyl-CoA</text>
        <dbReference type="Rhea" id="RHEA:24404"/>
        <dbReference type="ChEBI" id="CHEBI:13705"/>
        <dbReference type="ChEBI" id="CHEBI:43074"/>
        <dbReference type="ChEBI" id="CHEBI:57288"/>
        <dbReference type="EC" id="4.1.3.4"/>
    </reaction>
</comment>
<dbReference type="EMBL" id="ASPP01016274">
    <property type="protein sequence ID" value="ETO17624.1"/>
    <property type="molecule type" value="Genomic_DNA"/>
</dbReference>
<accession>X6MUV0</accession>
<keyword evidence="5" id="KW-0456">Lyase</keyword>
<sequence length="195" mass="22031">NTSLKKKEIFLFVSQERKERGGEKTKKKIMHAKSVIKKAKFSFARLTSYSYSTHPKLSSFFLIPGQTLPKKVKIVEVGPRDGLQNEPADKAISKAFKVELVNRLSDTGLKNIETGAFVSPKWIPQMANSLEVFKEIRRKPGVTYSCLTPNLKGLEAAIEAKASEIAVFAAASESFSQKNINCRYAYLYLFFFFFE</sequence>
<organism evidence="8 9">
    <name type="scientific">Reticulomyxa filosa</name>
    <dbReference type="NCBI Taxonomy" id="46433"/>
    <lineage>
        <taxon>Eukaryota</taxon>
        <taxon>Sar</taxon>
        <taxon>Rhizaria</taxon>
        <taxon>Retaria</taxon>
        <taxon>Foraminifera</taxon>
        <taxon>Monothalamids</taxon>
        <taxon>Reticulomyxidae</taxon>
        <taxon>Reticulomyxa</taxon>
    </lineage>
</organism>
<evidence type="ECO:0000256" key="1">
    <source>
        <dbReference type="ARBA" id="ARBA00005143"/>
    </source>
</evidence>
<dbReference type="AlphaFoldDB" id="X6MUV0"/>
<dbReference type="PANTHER" id="PTHR42738:SF7">
    <property type="entry name" value="HYDROXYMETHYLGLUTARYL-COA LYASE"/>
    <property type="match status" value="1"/>
</dbReference>
<keyword evidence="4" id="KW-0479">Metal-binding</keyword>
<dbReference type="Proteomes" id="UP000023152">
    <property type="component" value="Unassembled WGS sequence"/>
</dbReference>
<dbReference type="InterPro" id="IPR013785">
    <property type="entry name" value="Aldolase_TIM"/>
</dbReference>
<evidence type="ECO:0000256" key="2">
    <source>
        <dbReference type="ARBA" id="ARBA00009405"/>
    </source>
</evidence>
<protein>
    <recommendedName>
        <fullName evidence="3">hydroxymethylglutaryl-CoA lyase</fullName>
        <ecNumber evidence="3">4.1.3.4</ecNumber>
    </recommendedName>
</protein>
<comment type="pathway">
    <text evidence="1">Metabolic intermediate metabolism; (S)-3-hydroxy-3-methylglutaryl-CoA degradation; acetoacetate from (S)-3-hydroxy-3-methylglutaryl-CoA: step 1/1.</text>
</comment>
<keyword evidence="8" id="KW-0670">Pyruvate</keyword>
<evidence type="ECO:0000256" key="5">
    <source>
        <dbReference type="ARBA" id="ARBA00023239"/>
    </source>
</evidence>
<evidence type="ECO:0000313" key="8">
    <source>
        <dbReference type="EMBL" id="ETO17624.1"/>
    </source>
</evidence>
<dbReference type="Gene3D" id="3.20.20.70">
    <property type="entry name" value="Aldolase class I"/>
    <property type="match status" value="1"/>
</dbReference>
<dbReference type="InterPro" id="IPR000891">
    <property type="entry name" value="PYR_CT"/>
</dbReference>
<dbReference type="OrthoDB" id="1905920at2759"/>
<evidence type="ECO:0000256" key="3">
    <source>
        <dbReference type="ARBA" id="ARBA00012910"/>
    </source>
</evidence>
<evidence type="ECO:0000259" key="7">
    <source>
        <dbReference type="Pfam" id="PF00682"/>
    </source>
</evidence>
<reference evidence="8 9" key="1">
    <citation type="journal article" date="2013" name="Curr. Biol.">
        <title>The Genome of the Foraminiferan Reticulomyxa filosa.</title>
        <authorList>
            <person name="Glockner G."/>
            <person name="Hulsmann N."/>
            <person name="Schleicher M."/>
            <person name="Noegel A.A."/>
            <person name="Eichinger L."/>
            <person name="Gallinger C."/>
            <person name="Pawlowski J."/>
            <person name="Sierra R."/>
            <person name="Euteneuer U."/>
            <person name="Pillet L."/>
            <person name="Moustafa A."/>
            <person name="Platzer M."/>
            <person name="Groth M."/>
            <person name="Szafranski K."/>
            <person name="Schliwa M."/>
        </authorList>
    </citation>
    <scope>NUCLEOTIDE SEQUENCE [LARGE SCALE GENOMIC DNA]</scope>
</reference>
<proteinExistence type="inferred from homology"/>
<evidence type="ECO:0000256" key="6">
    <source>
        <dbReference type="ARBA" id="ARBA00049877"/>
    </source>
</evidence>
<name>X6MUV0_RETFI</name>
<feature type="domain" description="Pyruvate carboxyltransferase" evidence="7">
    <location>
        <begin position="71"/>
        <end position="185"/>
    </location>
</feature>
<evidence type="ECO:0000313" key="9">
    <source>
        <dbReference type="Proteomes" id="UP000023152"/>
    </source>
</evidence>
<feature type="non-terminal residue" evidence="8">
    <location>
        <position position="1"/>
    </location>
</feature>
<dbReference type="GO" id="GO:0004419">
    <property type="term" value="F:hydroxymethylglutaryl-CoA lyase activity"/>
    <property type="evidence" value="ECO:0007669"/>
    <property type="project" value="UniProtKB-EC"/>
</dbReference>
<dbReference type="InterPro" id="IPR043594">
    <property type="entry name" value="HMGL"/>
</dbReference>
<dbReference type="UniPathway" id="UPA00896">
    <property type="reaction ID" value="UER00863"/>
</dbReference>
<dbReference type="GO" id="GO:0046872">
    <property type="term" value="F:metal ion binding"/>
    <property type="evidence" value="ECO:0007669"/>
    <property type="project" value="UniProtKB-KW"/>
</dbReference>
<dbReference type="GO" id="GO:0006552">
    <property type="term" value="P:L-leucine catabolic process"/>
    <property type="evidence" value="ECO:0007669"/>
    <property type="project" value="TreeGrafter"/>
</dbReference>
<dbReference type="EC" id="4.1.3.4" evidence="3"/>
<dbReference type="GO" id="GO:0016740">
    <property type="term" value="F:transferase activity"/>
    <property type="evidence" value="ECO:0007669"/>
    <property type="project" value="UniProtKB-KW"/>
</dbReference>
<dbReference type="SUPFAM" id="SSF51569">
    <property type="entry name" value="Aldolase"/>
    <property type="match status" value="1"/>
</dbReference>
<dbReference type="Pfam" id="PF00682">
    <property type="entry name" value="HMGL-like"/>
    <property type="match status" value="1"/>
</dbReference>
<dbReference type="PANTHER" id="PTHR42738">
    <property type="entry name" value="HYDROXYMETHYLGLUTARYL-COA LYASE"/>
    <property type="match status" value="1"/>
</dbReference>
<keyword evidence="8" id="KW-0808">Transferase</keyword>
<comment type="similarity">
    <text evidence="2">Belongs to the HMG-CoA lyase family.</text>
</comment>
<evidence type="ECO:0000256" key="4">
    <source>
        <dbReference type="ARBA" id="ARBA00022723"/>
    </source>
</evidence>
<dbReference type="GO" id="GO:0046951">
    <property type="term" value="P:ketone body biosynthetic process"/>
    <property type="evidence" value="ECO:0007669"/>
    <property type="project" value="TreeGrafter"/>
</dbReference>